<gene>
    <name evidence="1" type="ORF">A2719_04945</name>
</gene>
<organism evidence="1 2">
    <name type="scientific">Candidatus Ryanbacteria bacterium RIFCSPHIGHO2_01_FULL_45_22</name>
    <dbReference type="NCBI Taxonomy" id="1802114"/>
    <lineage>
        <taxon>Bacteria</taxon>
        <taxon>Candidatus Ryaniibacteriota</taxon>
    </lineage>
</organism>
<accession>A0A1G2G3M3</accession>
<evidence type="ECO:0000313" key="2">
    <source>
        <dbReference type="Proteomes" id="UP000177480"/>
    </source>
</evidence>
<dbReference type="SUPFAM" id="SSF57997">
    <property type="entry name" value="Tropomyosin"/>
    <property type="match status" value="1"/>
</dbReference>
<evidence type="ECO:0008006" key="3">
    <source>
        <dbReference type="Google" id="ProtNLM"/>
    </source>
</evidence>
<proteinExistence type="predicted"/>
<dbReference type="Proteomes" id="UP000177480">
    <property type="component" value="Unassembled WGS sequence"/>
</dbReference>
<dbReference type="AlphaFoldDB" id="A0A1G2G3M3"/>
<comment type="caution">
    <text evidence="1">The sequence shown here is derived from an EMBL/GenBank/DDBJ whole genome shotgun (WGS) entry which is preliminary data.</text>
</comment>
<dbReference type="Gene3D" id="1.20.1480.30">
    <property type="entry name" value="Designed four-helix bundle protein"/>
    <property type="match status" value="1"/>
</dbReference>
<sequence length="133" mass="15754">MTEQITKQEIEGLLSEQTKVILGAVDERFQKIDERFQKVDDRFQKIDERFQKVDERFQKAEGISQVMSDRIGALEYRMDEFNKKIDRLTTTLDVFLKRLTDREDELTFLRADIDKIKAVLKEKLGVEILIQGR</sequence>
<dbReference type="EMBL" id="MHNK01000002">
    <property type="protein sequence ID" value="OGZ44448.1"/>
    <property type="molecule type" value="Genomic_DNA"/>
</dbReference>
<name>A0A1G2G3M3_9BACT</name>
<protein>
    <recommendedName>
        <fullName evidence="3">t-SNARE coiled-coil homology domain-containing protein</fullName>
    </recommendedName>
</protein>
<evidence type="ECO:0000313" key="1">
    <source>
        <dbReference type="EMBL" id="OGZ44448.1"/>
    </source>
</evidence>
<reference evidence="1 2" key="1">
    <citation type="journal article" date="2016" name="Nat. Commun.">
        <title>Thousands of microbial genomes shed light on interconnected biogeochemical processes in an aquifer system.</title>
        <authorList>
            <person name="Anantharaman K."/>
            <person name="Brown C.T."/>
            <person name="Hug L.A."/>
            <person name="Sharon I."/>
            <person name="Castelle C.J."/>
            <person name="Probst A.J."/>
            <person name="Thomas B.C."/>
            <person name="Singh A."/>
            <person name="Wilkins M.J."/>
            <person name="Karaoz U."/>
            <person name="Brodie E.L."/>
            <person name="Williams K.H."/>
            <person name="Hubbard S.S."/>
            <person name="Banfield J.F."/>
        </authorList>
    </citation>
    <scope>NUCLEOTIDE SEQUENCE [LARGE SCALE GENOMIC DNA]</scope>
</reference>